<proteinExistence type="predicted"/>
<comment type="caution">
    <text evidence="1">The sequence shown here is derived from an EMBL/GenBank/DDBJ whole genome shotgun (WGS) entry which is preliminary data.</text>
</comment>
<gene>
    <name evidence="1" type="ORF">HMPREF3221_01005</name>
</gene>
<accession>A0A133P0P7</accession>
<reference evidence="2" key="1">
    <citation type="submission" date="2016-01" db="EMBL/GenBank/DDBJ databases">
        <authorList>
            <person name="Mitreva M."/>
            <person name="Pepin K.H."/>
            <person name="Mihindukulasuriya K.A."/>
            <person name="Fulton R."/>
            <person name="Fronick C."/>
            <person name="O'Laughlin M."/>
            <person name="Miner T."/>
            <person name="Herter B."/>
            <person name="Rosa B.A."/>
            <person name="Cordes M."/>
            <person name="Tomlinson C."/>
            <person name="Wollam A."/>
            <person name="Palsikar V.B."/>
            <person name="Mardis E.R."/>
            <person name="Wilson R.K."/>
        </authorList>
    </citation>
    <scope>NUCLEOTIDE SEQUENCE [LARGE SCALE GENOMIC DNA]</scope>
    <source>
        <strain evidence="2">MJR7757B</strain>
    </source>
</reference>
<keyword evidence="2" id="KW-1185">Reference proteome</keyword>
<dbReference type="Proteomes" id="UP000070401">
    <property type="component" value="Unassembled WGS sequence"/>
</dbReference>
<dbReference type="EMBL" id="LRPY01000099">
    <property type="protein sequence ID" value="KXA22125.1"/>
    <property type="molecule type" value="Genomic_DNA"/>
</dbReference>
<name>A0A133P0P7_FUSNU</name>
<protein>
    <submittedName>
        <fullName evidence="1">Uncharacterized protein</fullName>
    </submittedName>
</protein>
<evidence type="ECO:0000313" key="1">
    <source>
        <dbReference type="EMBL" id="KXA22125.1"/>
    </source>
</evidence>
<dbReference type="RefSeq" id="WP_060798329.1">
    <property type="nucleotide sequence ID" value="NZ_KQ956688.1"/>
</dbReference>
<sequence>MTRMNEKKWGEVLGNLKGQTFNLEDFENDIICMCNTEDKVYLGDFETRPFNNNKFVGVYEENGDNYILLEVVRNNEDETIEVVNGWVK</sequence>
<organism evidence="1 2">
    <name type="scientific">Fusobacterium nucleatum</name>
    <dbReference type="NCBI Taxonomy" id="851"/>
    <lineage>
        <taxon>Bacteria</taxon>
        <taxon>Fusobacteriati</taxon>
        <taxon>Fusobacteriota</taxon>
        <taxon>Fusobacteriia</taxon>
        <taxon>Fusobacteriales</taxon>
        <taxon>Fusobacteriaceae</taxon>
        <taxon>Fusobacterium</taxon>
    </lineage>
</organism>
<evidence type="ECO:0000313" key="2">
    <source>
        <dbReference type="Proteomes" id="UP000070401"/>
    </source>
</evidence>
<dbReference type="PATRIC" id="fig|851.8.peg.1009"/>
<dbReference type="AlphaFoldDB" id="A0A133P0P7"/>